<evidence type="ECO:0000313" key="3">
    <source>
        <dbReference type="Proteomes" id="UP001151760"/>
    </source>
</evidence>
<gene>
    <name evidence="2" type="ORF">Tco_0823854</name>
</gene>
<accession>A0ABQ5AJ64</accession>
<dbReference type="Pfam" id="PF14223">
    <property type="entry name" value="Retrotran_gag_2"/>
    <property type="match status" value="1"/>
</dbReference>
<organism evidence="2 3">
    <name type="scientific">Tanacetum coccineum</name>
    <dbReference type="NCBI Taxonomy" id="301880"/>
    <lineage>
        <taxon>Eukaryota</taxon>
        <taxon>Viridiplantae</taxon>
        <taxon>Streptophyta</taxon>
        <taxon>Embryophyta</taxon>
        <taxon>Tracheophyta</taxon>
        <taxon>Spermatophyta</taxon>
        <taxon>Magnoliopsida</taxon>
        <taxon>eudicotyledons</taxon>
        <taxon>Gunneridae</taxon>
        <taxon>Pentapetalae</taxon>
        <taxon>asterids</taxon>
        <taxon>campanulids</taxon>
        <taxon>Asterales</taxon>
        <taxon>Asteraceae</taxon>
        <taxon>Asteroideae</taxon>
        <taxon>Anthemideae</taxon>
        <taxon>Anthemidinae</taxon>
        <taxon>Tanacetum</taxon>
    </lineage>
</organism>
<feature type="region of interest" description="Disordered" evidence="1">
    <location>
        <begin position="1"/>
        <end position="101"/>
    </location>
</feature>
<dbReference type="Proteomes" id="UP001151760">
    <property type="component" value="Unassembled WGS sequence"/>
</dbReference>
<keyword evidence="3" id="KW-1185">Reference proteome</keyword>
<name>A0ABQ5AJ64_9ASTR</name>
<reference evidence="2" key="1">
    <citation type="journal article" date="2022" name="Int. J. Mol. Sci.">
        <title>Draft Genome of Tanacetum Coccineum: Genomic Comparison of Closely Related Tanacetum-Family Plants.</title>
        <authorList>
            <person name="Yamashiro T."/>
            <person name="Shiraishi A."/>
            <person name="Nakayama K."/>
            <person name="Satake H."/>
        </authorList>
    </citation>
    <scope>NUCLEOTIDE SEQUENCE</scope>
</reference>
<protein>
    <submittedName>
        <fullName evidence="2">Uncharacterized protein</fullName>
    </submittedName>
</protein>
<evidence type="ECO:0000256" key="1">
    <source>
        <dbReference type="SAM" id="MobiDB-lite"/>
    </source>
</evidence>
<dbReference type="EMBL" id="BQNB010012368">
    <property type="protein sequence ID" value="GJT02685.1"/>
    <property type="molecule type" value="Genomic_DNA"/>
</dbReference>
<feature type="compositionally biased region" description="Acidic residues" evidence="1">
    <location>
        <begin position="44"/>
        <end position="54"/>
    </location>
</feature>
<sequence length="540" mass="62212">MANKNTATNAIPSLLWKSLDNNESCHGKEVADKLKTDKRKHDSDDDEDDDDDEGPSAGSNQGRSTKRRRSDSAASGSAKPPPKDDDQSSKKPRESEASHLLPYNIHSHLNWMQIHKHKRGLRKEFYINKHSESSDREAVRSQMRILSVISVKLVEIESYQTKINLERPNWDAADYYFKEDYTIVPKPRAVVYRDRNDQRKLMRLNELHKFSDGTLTRVMEKLDHMVKDFHLYEYNKGMETRKWSEDDKRRSKDFITAIEKRLQIRRIYRSLESFVGGRIRDIDYRLINRTTPHKGVKASANSDVMYSFTSAQDGDPLQDDVRLCLGDDLKKAQDHSDARDIWNAVKARFGGNAESKKMRKSMLKQEFLEFRISKAEGLYKGYDRMHKILSQLNQLKAKPEDKYINLKFLRALPSSWSQIALTLKTKGGLELLSFDDLYYKLKTLEVYIKGYSTFSLSQSAGPSHSTFVSTTSASKKMSYADSPSYTSSTYTVPSNSKIGSYRSGNVIEDVLQSFVADTELEQQLAYEDFDQIEKLDLEEM</sequence>
<evidence type="ECO:0000313" key="2">
    <source>
        <dbReference type="EMBL" id="GJT02685.1"/>
    </source>
</evidence>
<feature type="compositionally biased region" description="Basic and acidic residues" evidence="1">
    <location>
        <begin position="81"/>
        <end position="97"/>
    </location>
</feature>
<proteinExistence type="predicted"/>
<comment type="caution">
    <text evidence="2">The sequence shown here is derived from an EMBL/GenBank/DDBJ whole genome shotgun (WGS) entry which is preliminary data.</text>
</comment>
<feature type="compositionally biased region" description="Polar residues" evidence="1">
    <location>
        <begin position="1"/>
        <end position="11"/>
    </location>
</feature>
<feature type="compositionally biased region" description="Basic and acidic residues" evidence="1">
    <location>
        <begin position="23"/>
        <end position="43"/>
    </location>
</feature>
<reference evidence="2" key="2">
    <citation type="submission" date="2022-01" db="EMBL/GenBank/DDBJ databases">
        <authorList>
            <person name="Yamashiro T."/>
            <person name="Shiraishi A."/>
            <person name="Satake H."/>
            <person name="Nakayama K."/>
        </authorList>
    </citation>
    <scope>NUCLEOTIDE SEQUENCE</scope>
</reference>